<evidence type="ECO:0000256" key="3">
    <source>
        <dbReference type="ARBA" id="ARBA00022801"/>
    </source>
</evidence>
<dbReference type="AlphaFoldDB" id="A0A839AKD4"/>
<feature type="domain" description="Prohead serine protease" evidence="4">
    <location>
        <begin position="14"/>
        <end position="164"/>
    </location>
</feature>
<organism evidence="5 6">
    <name type="scientific">Stappia albiluteola</name>
    <dbReference type="NCBI Taxonomy" id="2758565"/>
    <lineage>
        <taxon>Bacteria</taxon>
        <taxon>Pseudomonadati</taxon>
        <taxon>Pseudomonadota</taxon>
        <taxon>Alphaproteobacteria</taxon>
        <taxon>Hyphomicrobiales</taxon>
        <taxon>Stappiaceae</taxon>
        <taxon>Stappia</taxon>
    </lineage>
</organism>
<evidence type="ECO:0000259" key="4">
    <source>
        <dbReference type="Pfam" id="PF04586"/>
    </source>
</evidence>
<dbReference type="Proteomes" id="UP000541109">
    <property type="component" value="Unassembled WGS sequence"/>
</dbReference>
<dbReference type="InterPro" id="IPR054613">
    <property type="entry name" value="Peptidase_S78_dom"/>
</dbReference>
<gene>
    <name evidence="5" type="ORF">H2509_20350</name>
</gene>
<dbReference type="GO" id="GO:0006508">
    <property type="term" value="P:proteolysis"/>
    <property type="evidence" value="ECO:0007669"/>
    <property type="project" value="UniProtKB-KW"/>
</dbReference>
<evidence type="ECO:0000256" key="1">
    <source>
        <dbReference type="ARBA" id="ARBA00022612"/>
    </source>
</evidence>
<comment type="caution">
    <text evidence="5">The sequence shown here is derived from an EMBL/GenBank/DDBJ whole genome shotgun (WGS) entry which is preliminary data.</text>
</comment>
<dbReference type="GO" id="GO:0008233">
    <property type="term" value="F:peptidase activity"/>
    <property type="evidence" value="ECO:0007669"/>
    <property type="project" value="UniProtKB-KW"/>
</dbReference>
<accession>A0A839AKD4</accession>
<dbReference type="InterPro" id="IPR006433">
    <property type="entry name" value="Prohead_protease"/>
</dbReference>
<proteinExistence type="predicted"/>
<protein>
    <submittedName>
        <fullName evidence="5">HK97 family phage prohead protease</fullName>
    </submittedName>
</protein>
<evidence type="ECO:0000313" key="5">
    <source>
        <dbReference type="EMBL" id="MBA5779488.1"/>
    </source>
</evidence>
<dbReference type="NCBIfam" id="TIGR01543">
    <property type="entry name" value="proheadase_HK97"/>
    <property type="match status" value="1"/>
</dbReference>
<dbReference type="RefSeq" id="WP_182168318.1">
    <property type="nucleotide sequence ID" value="NZ_JACFXV010000068.1"/>
</dbReference>
<dbReference type="EMBL" id="JACFXV010000068">
    <property type="protein sequence ID" value="MBA5779488.1"/>
    <property type="molecule type" value="Genomic_DNA"/>
</dbReference>
<reference evidence="5 6" key="1">
    <citation type="submission" date="2020-07" db="EMBL/GenBank/DDBJ databases">
        <title>Stappia sp., F7233, whole genome shotgun sequencing project.</title>
        <authorList>
            <person name="Jiang S."/>
            <person name="Liu Z.W."/>
            <person name="Du Z.J."/>
        </authorList>
    </citation>
    <scope>NUCLEOTIDE SEQUENCE [LARGE SCALE GENOMIC DNA]</scope>
    <source>
        <strain evidence="5 6">F7233</strain>
    </source>
</reference>
<sequence length="223" mass="24317">MDRIEVKFAADGIDEKTGTFSGYGAVFGNIDSYGDVIAKGAFRQTLRDWKREKKLPAMLLQHGGWGMTDTDGLPVGVWTLMEEDDTGLRAEGRLINLDTERGKSIYGAMKEGVLDGLSIGYRAKEFALGTKPDEPRRTLKAVDLFEVSIVTFPANGKARVGAVKSAEGIKTIREFEEFLRDAGGFSHARAKAIASQGFKGSEPRDEDVAGIAALIRRNIDKLS</sequence>
<dbReference type="Pfam" id="PF04586">
    <property type="entry name" value="Peptidase_S78"/>
    <property type="match status" value="1"/>
</dbReference>
<evidence type="ECO:0000313" key="6">
    <source>
        <dbReference type="Proteomes" id="UP000541109"/>
    </source>
</evidence>
<keyword evidence="1" id="KW-1188">Viral release from host cell</keyword>
<keyword evidence="2 5" id="KW-0645">Protease</keyword>
<keyword evidence="6" id="KW-1185">Reference proteome</keyword>
<name>A0A839AKD4_9HYPH</name>
<evidence type="ECO:0000256" key="2">
    <source>
        <dbReference type="ARBA" id="ARBA00022670"/>
    </source>
</evidence>
<keyword evidence="3" id="KW-0378">Hydrolase</keyword>